<organism evidence="2 3">
    <name type="scientific">Sandaracinus amylolyticus</name>
    <dbReference type="NCBI Taxonomy" id="927083"/>
    <lineage>
        <taxon>Bacteria</taxon>
        <taxon>Pseudomonadati</taxon>
        <taxon>Myxococcota</taxon>
        <taxon>Polyangia</taxon>
        <taxon>Polyangiales</taxon>
        <taxon>Sandaracinaceae</taxon>
        <taxon>Sandaracinus</taxon>
    </lineage>
</organism>
<proteinExistence type="predicted"/>
<gene>
    <name evidence="2" type="ORF">DB32_007170</name>
</gene>
<dbReference type="AlphaFoldDB" id="A0A0F6W8I0"/>
<evidence type="ECO:0000313" key="3">
    <source>
        <dbReference type="Proteomes" id="UP000034883"/>
    </source>
</evidence>
<reference evidence="2 3" key="1">
    <citation type="submission" date="2015-03" db="EMBL/GenBank/DDBJ databases">
        <title>Genome assembly of Sandaracinus amylolyticus DSM 53668.</title>
        <authorList>
            <person name="Sharma G."/>
            <person name="Subramanian S."/>
        </authorList>
    </citation>
    <scope>NUCLEOTIDE SEQUENCE [LARGE SCALE GENOMIC DNA]</scope>
    <source>
        <strain evidence="2 3">DSM 53668</strain>
    </source>
</reference>
<sequence length="349" mass="38382">MQRALVGNRITPVLDGRQVWLELEHALPTVPAWNPPAQENLRRFQLLSWTSKMGTPSFSLPAGAITMGGTCPGANAGQSVVPLSTLRRAARRVSEQIGAPVHFAQAICQHCYAEGGQYSTASVQYAQLVRLAFVSEMLTSREGQGDLTALFDYAIKNANYYLDGRRGSLDPVEGWRRARGERDCRRYFRLHDSGDFFSPGYLAIWKSVANLNPDVSFWAPSRVWVNEMLREAVNAVNGPAEHSNLVIRPSAFHINEAAPDARELGVGWAAGATTYKDSLKPDGPRVMARGGRRPPYDWDCQAYDSANELASCREARAPDGRIGCRACWTYGTRTPEGAPGGLAINYTLH</sequence>
<dbReference type="STRING" id="927083.DB32_007170"/>
<keyword evidence="3" id="KW-1185">Reference proteome</keyword>
<accession>A0A0F6W8I0</accession>
<protein>
    <recommendedName>
        <fullName evidence="1">Gene product 88 domain-containing protein</fullName>
    </recommendedName>
</protein>
<evidence type="ECO:0000313" key="2">
    <source>
        <dbReference type="EMBL" id="AKF10021.1"/>
    </source>
</evidence>
<dbReference type="InterPro" id="IPR020290">
    <property type="entry name" value="Gp88"/>
</dbReference>
<feature type="domain" description="Gene product 88" evidence="1">
    <location>
        <begin position="31"/>
        <end position="329"/>
    </location>
</feature>
<dbReference type="Pfam" id="PF17338">
    <property type="entry name" value="GP88"/>
    <property type="match status" value="1"/>
</dbReference>
<name>A0A0F6W8I0_9BACT</name>
<evidence type="ECO:0000259" key="1">
    <source>
        <dbReference type="Pfam" id="PF17338"/>
    </source>
</evidence>
<dbReference type="KEGG" id="samy:DB32_007170"/>
<dbReference type="Proteomes" id="UP000034883">
    <property type="component" value="Chromosome"/>
</dbReference>
<dbReference type="EMBL" id="CP011125">
    <property type="protein sequence ID" value="AKF10021.1"/>
    <property type="molecule type" value="Genomic_DNA"/>
</dbReference>